<evidence type="ECO:0000256" key="2">
    <source>
        <dbReference type="ARBA" id="ARBA00022630"/>
    </source>
</evidence>
<dbReference type="PANTHER" id="PTHR43408:SF1">
    <property type="entry name" value="FMN REDUCTASE (NADPH)"/>
    <property type="match status" value="1"/>
</dbReference>
<keyword evidence="3" id="KW-0288">FMN</keyword>
<dbReference type="Proteomes" id="UP000298781">
    <property type="component" value="Chromosome"/>
</dbReference>
<evidence type="ECO:0000256" key="3">
    <source>
        <dbReference type="ARBA" id="ARBA00022643"/>
    </source>
</evidence>
<reference evidence="6 7" key="1">
    <citation type="submission" date="2019-04" db="EMBL/GenBank/DDBJ databases">
        <title>Phreatobacter aquaticus sp. nov.</title>
        <authorList>
            <person name="Choi A."/>
        </authorList>
    </citation>
    <scope>NUCLEOTIDE SEQUENCE [LARGE SCALE GENOMIC DNA]</scope>
    <source>
        <strain evidence="6 7">KCTC 52518</strain>
    </source>
</reference>
<evidence type="ECO:0000313" key="7">
    <source>
        <dbReference type="Proteomes" id="UP000298781"/>
    </source>
</evidence>
<keyword evidence="7" id="KW-1185">Reference proteome</keyword>
<dbReference type="InterPro" id="IPR029039">
    <property type="entry name" value="Flavoprotein-like_sf"/>
</dbReference>
<feature type="domain" description="NADPH-dependent FMN reductase-like" evidence="5">
    <location>
        <begin position="14"/>
        <end position="153"/>
    </location>
</feature>
<dbReference type="SUPFAM" id="SSF52218">
    <property type="entry name" value="Flavoproteins"/>
    <property type="match status" value="1"/>
</dbReference>
<accession>A0A4D7BEZ7</accession>
<keyword evidence="4 6" id="KW-0560">Oxidoreductase</keyword>
<keyword evidence="2" id="KW-0285">Flavoprotein</keyword>
<organism evidence="6 7">
    <name type="scientific">Phreatobacter stygius</name>
    <dbReference type="NCBI Taxonomy" id="1940610"/>
    <lineage>
        <taxon>Bacteria</taxon>
        <taxon>Pseudomonadati</taxon>
        <taxon>Pseudomonadota</taxon>
        <taxon>Alphaproteobacteria</taxon>
        <taxon>Hyphomicrobiales</taxon>
        <taxon>Phreatobacteraceae</taxon>
        <taxon>Phreatobacter</taxon>
    </lineage>
</organism>
<dbReference type="EC" id="1.5.1.38" evidence="6"/>
<dbReference type="InterPro" id="IPR020048">
    <property type="entry name" value="NADPH-dep_FMN_reduc_SsuE"/>
</dbReference>
<dbReference type="InterPro" id="IPR005025">
    <property type="entry name" value="FMN_Rdtase-like_dom"/>
</dbReference>
<dbReference type="GO" id="GO:0046306">
    <property type="term" value="P:alkanesulfonate catabolic process"/>
    <property type="evidence" value="ECO:0007669"/>
    <property type="project" value="InterPro"/>
</dbReference>
<comment type="similarity">
    <text evidence="1">Belongs to the SsuE family.</text>
</comment>
<evidence type="ECO:0000256" key="4">
    <source>
        <dbReference type="ARBA" id="ARBA00023002"/>
    </source>
</evidence>
<dbReference type="AlphaFoldDB" id="A0A4D7BEZ7"/>
<dbReference type="Gene3D" id="3.40.50.360">
    <property type="match status" value="1"/>
</dbReference>
<dbReference type="InterPro" id="IPR051814">
    <property type="entry name" value="NAD(P)H-dep_FMN_reductase"/>
</dbReference>
<dbReference type="RefSeq" id="WP_136963897.1">
    <property type="nucleotide sequence ID" value="NZ_CP039690.1"/>
</dbReference>
<dbReference type="PANTHER" id="PTHR43408">
    <property type="entry name" value="FMN REDUCTASE (NADPH)"/>
    <property type="match status" value="1"/>
</dbReference>
<dbReference type="KEGG" id="pstg:E8M01_32180"/>
<gene>
    <name evidence="6" type="primary">ssuE</name>
    <name evidence="6" type="ORF">E8M01_32180</name>
</gene>
<dbReference type="Pfam" id="PF03358">
    <property type="entry name" value="FMN_red"/>
    <property type="match status" value="1"/>
</dbReference>
<protein>
    <submittedName>
        <fullName evidence="6">NADPH-dependent FMN reductase</fullName>
        <ecNumber evidence="6">1.5.1.38</ecNumber>
    </submittedName>
</protein>
<evidence type="ECO:0000313" key="6">
    <source>
        <dbReference type="EMBL" id="QCI68478.1"/>
    </source>
</evidence>
<evidence type="ECO:0000259" key="5">
    <source>
        <dbReference type="Pfam" id="PF03358"/>
    </source>
</evidence>
<sequence>MLARPFDKSGRKLSVVAISGSPSPASTTAMLADYALGQLPARSFHVRHIRLRDIDAAALLGARPDEAGLAEAIDSIEAADGIIVATPIYKAAYSGLLKAFLDVLPQFGLAGKTVLQLATGGSLAHVLALDYALRPVLQSMGARHIVQSTFVAAGQMQRSDAGLVLEQEAATLLNEAILHFRHSVMLAPTATLLGHPRPVRQHAAE</sequence>
<name>A0A4D7BEZ7_9HYPH</name>
<evidence type="ECO:0000256" key="1">
    <source>
        <dbReference type="ARBA" id="ARBA00005990"/>
    </source>
</evidence>
<dbReference type="EMBL" id="CP039690">
    <property type="protein sequence ID" value="QCI68478.1"/>
    <property type="molecule type" value="Genomic_DNA"/>
</dbReference>
<dbReference type="NCBIfam" id="TIGR03567">
    <property type="entry name" value="FMN_reduc_SsuE"/>
    <property type="match status" value="1"/>
</dbReference>
<dbReference type="GO" id="GO:0052873">
    <property type="term" value="F:FMN reductase (NADPH) activity"/>
    <property type="evidence" value="ECO:0007669"/>
    <property type="project" value="UniProtKB-EC"/>
</dbReference>
<proteinExistence type="inferred from homology"/>
<dbReference type="OrthoDB" id="1643408at2"/>